<dbReference type="EMBL" id="GBRH01213351">
    <property type="protein sequence ID" value="JAD84544.1"/>
    <property type="molecule type" value="Transcribed_RNA"/>
</dbReference>
<protein>
    <submittedName>
        <fullName evidence="2">Uncharacterized protein</fullName>
    </submittedName>
</protein>
<organism evidence="2">
    <name type="scientific">Arundo donax</name>
    <name type="common">Giant reed</name>
    <name type="synonym">Donax arundinaceus</name>
    <dbReference type="NCBI Taxonomy" id="35708"/>
    <lineage>
        <taxon>Eukaryota</taxon>
        <taxon>Viridiplantae</taxon>
        <taxon>Streptophyta</taxon>
        <taxon>Embryophyta</taxon>
        <taxon>Tracheophyta</taxon>
        <taxon>Spermatophyta</taxon>
        <taxon>Magnoliopsida</taxon>
        <taxon>Liliopsida</taxon>
        <taxon>Poales</taxon>
        <taxon>Poaceae</taxon>
        <taxon>PACMAD clade</taxon>
        <taxon>Arundinoideae</taxon>
        <taxon>Arundineae</taxon>
        <taxon>Arundo</taxon>
    </lineage>
</organism>
<feature type="compositionally biased region" description="Low complexity" evidence="1">
    <location>
        <begin position="17"/>
        <end position="26"/>
    </location>
</feature>
<dbReference type="AlphaFoldDB" id="A0A0A9D7G5"/>
<name>A0A0A9D7G5_ARUDO</name>
<sequence>MACLLMKWWRCSRLARTDGTSGSRTSGSERRQRNRSVTPRMYSLGLWRLLRRFWQMRIISGSARPAGSRRSMISR</sequence>
<evidence type="ECO:0000313" key="2">
    <source>
        <dbReference type="EMBL" id="JAD84544.1"/>
    </source>
</evidence>
<evidence type="ECO:0000256" key="1">
    <source>
        <dbReference type="SAM" id="MobiDB-lite"/>
    </source>
</evidence>
<proteinExistence type="predicted"/>
<feature type="region of interest" description="Disordered" evidence="1">
    <location>
        <begin position="16"/>
        <end position="36"/>
    </location>
</feature>
<reference evidence="2" key="2">
    <citation type="journal article" date="2015" name="Data Brief">
        <title>Shoot transcriptome of the giant reed, Arundo donax.</title>
        <authorList>
            <person name="Barrero R.A."/>
            <person name="Guerrero F.D."/>
            <person name="Moolhuijzen P."/>
            <person name="Goolsby J.A."/>
            <person name="Tidwell J."/>
            <person name="Bellgard S.E."/>
            <person name="Bellgard M.I."/>
        </authorList>
    </citation>
    <scope>NUCLEOTIDE SEQUENCE</scope>
    <source>
        <tissue evidence="2">Shoot tissue taken approximately 20 cm above the soil surface</tissue>
    </source>
</reference>
<reference evidence="2" key="1">
    <citation type="submission" date="2014-09" db="EMBL/GenBank/DDBJ databases">
        <authorList>
            <person name="Magalhaes I.L.F."/>
            <person name="Oliveira U."/>
            <person name="Santos F.R."/>
            <person name="Vidigal T.H.D.A."/>
            <person name="Brescovit A.D."/>
            <person name="Santos A.J."/>
        </authorList>
    </citation>
    <scope>NUCLEOTIDE SEQUENCE</scope>
    <source>
        <tissue evidence="2">Shoot tissue taken approximately 20 cm above the soil surface</tissue>
    </source>
</reference>
<accession>A0A0A9D7G5</accession>